<gene>
    <name evidence="1" type="ORF">SAMN05216258_110186</name>
</gene>
<proteinExistence type="predicted"/>
<evidence type="ECO:0000313" key="2">
    <source>
        <dbReference type="Proteomes" id="UP000199377"/>
    </source>
</evidence>
<dbReference type="EMBL" id="FOQH01000010">
    <property type="protein sequence ID" value="SFI88458.1"/>
    <property type="molecule type" value="Genomic_DNA"/>
</dbReference>
<dbReference type="InterPro" id="IPR024072">
    <property type="entry name" value="DHFR-like_dom_sf"/>
</dbReference>
<keyword evidence="2" id="KW-1185">Reference proteome</keyword>
<dbReference type="AlphaFoldDB" id="A0A1I3LUL6"/>
<sequence>MTAAPTPPGHFIEGHAIVSPEGMIADAQGAFPPALGDDEDWARFQAALDACVATVLARASHVATPNRANRLRVVMSRGARGLSRREDAWWWNPAEVPPAAMLAKVAPGGGRIGVPGGRAAFDLFLRPAPGQPGFDAFHLATNPDCPLPGGRPVFSGLAPGRGPEALLAEAGLVPGEPEILNPARGVSLRIWRREGGEAPSARGSVLPGQ</sequence>
<dbReference type="Proteomes" id="UP000199377">
    <property type="component" value="Unassembled WGS sequence"/>
</dbReference>
<reference evidence="1 2" key="1">
    <citation type="submission" date="2016-10" db="EMBL/GenBank/DDBJ databases">
        <authorList>
            <person name="de Groot N.N."/>
        </authorList>
    </citation>
    <scope>NUCLEOTIDE SEQUENCE [LARGE SCALE GENOMIC DNA]</scope>
    <source>
        <strain evidence="1 2">CGMCC 1.11030</strain>
    </source>
</reference>
<evidence type="ECO:0000313" key="1">
    <source>
        <dbReference type="EMBL" id="SFI88458.1"/>
    </source>
</evidence>
<dbReference type="STRING" id="1114924.SAMN05216258_110186"/>
<protein>
    <submittedName>
        <fullName evidence="1">Uncharacterized protein</fullName>
    </submittedName>
</protein>
<dbReference type="SUPFAM" id="SSF53597">
    <property type="entry name" value="Dihydrofolate reductase-like"/>
    <property type="match status" value="1"/>
</dbReference>
<name>A0A1I3LUL6_9RHOB</name>
<accession>A0A1I3LUL6</accession>
<organism evidence="1 2">
    <name type="scientific">Albimonas pacifica</name>
    <dbReference type="NCBI Taxonomy" id="1114924"/>
    <lineage>
        <taxon>Bacteria</taxon>
        <taxon>Pseudomonadati</taxon>
        <taxon>Pseudomonadota</taxon>
        <taxon>Alphaproteobacteria</taxon>
        <taxon>Rhodobacterales</taxon>
        <taxon>Paracoccaceae</taxon>
        <taxon>Albimonas</taxon>
    </lineage>
</organism>
<dbReference type="RefSeq" id="WP_218161096.1">
    <property type="nucleotide sequence ID" value="NZ_FOQH01000010.1"/>
</dbReference>